<dbReference type="AlphaFoldDB" id="A0A8X6RZ95"/>
<keyword evidence="2" id="KW-1185">Reference proteome</keyword>
<dbReference type="Proteomes" id="UP000887159">
    <property type="component" value="Unassembled WGS sequence"/>
</dbReference>
<evidence type="ECO:0000313" key="1">
    <source>
        <dbReference type="EMBL" id="GFX99195.1"/>
    </source>
</evidence>
<protein>
    <submittedName>
        <fullName evidence="1">Uncharacterized protein</fullName>
    </submittedName>
</protein>
<reference evidence="1" key="1">
    <citation type="submission" date="2020-08" db="EMBL/GenBank/DDBJ databases">
        <title>Multicomponent nature underlies the extraordinary mechanical properties of spider dragline silk.</title>
        <authorList>
            <person name="Kono N."/>
            <person name="Nakamura H."/>
            <person name="Mori M."/>
            <person name="Yoshida Y."/>
            <person name="Ohtoshi R."/>
            <person name="Malay A.D."/>
            <person name="Moran D.A.P."/>
            <person name="Tomita M."/>
            <person name="Numata K."/>
            <person name="Arakawa K."/>
        </authorList>
    </citation>
    <scope>NUCLEOTIDE SEQUENCE</scope>
</reference>
<gene>
    <name evidence="1" type="ORF">TNCV_2493761</name>
</gene>
<dbReference type="EMBL" id="BMAU01021206">
    <property type="protein sequence ID" value="GFX99195.1"/>
    <property type="molecule type" value="Genomic_DNA"/>
</dbReference>
<evidence type="ECO:0000313" key="2">
    <source>
        <dbReference type="Proteomes" id="UP000887159"/>
    </source>
</evidence>
<accession>A0A8X6RZ95</accession>
<name>A0A8X6RZ95_TRICX</name>
<sequence length="92" mass="10165">MATGSYLTQNHSRSQSEIQGDLHKCSKGMDVCKCIMPVRHGCPLSIQQNESSLNRLVVEVEEWGTLKPGCSSKLGWNGAKSYCHLHCAQNCK</sequence>
<comment type="caution">
    <text evidence="1">The sequence shown here is derived from an EMBL/GenBank/DDBJ whole genome shotgun (WGS) entry which is preliminary data.</text>
</comment>
<organism evidence="1 2">
    <name type="scientific">Trichonephila clavipes</name>
    <name type="common">Golden silk orbweaver</name>
    <name type="synonym">Nephila clavipes</name>
    <dbReference type="NCBI Taxonomy" id="2585209"/>
    <lineage>
        <taxon>Eukaryota</taxon>
        <taxon>Metazoa</taxon>
        <taxon>Ecdysozoa</taxon>
        <taxon>Arthropoda</taxon>
        <taxon>Chelicerata</taxon>
        <taxon>Arachnida</taxon>
        <taxon>Araneae</taxon>
        <taxon>Araneomorphae</taxon>
        <taxon>Entelegynae</taxon>
        <taxon>Araneoidea</taxon>
        <taxon>Nephilidae</taxon>
        <taxon>Trichonephila</taxon>
    </lineage>
</organism>
<proteinExistence type="predicted"/>